<name>A0ACD3R9W7_LARCR</name>
<keyword evidence="2" id="KW-1185">Reference proteome</keyword>
<evidence type="ECO:0000313" key="1">
    <source>
        <dbReference type="EMBL" id="TMS15473.1"/>
    </source>
</evidence>
<protein>
    <submittedName>
        <fullName evidence="1">Uncharacterized protein</fullName>
    </submittedName>
</protein>
<accession>A0ACD3R9W7</accession>
<evidence type="ECO:0000313" key="2">
    <source>
        <dbReference type="Proteomes" id="UP000793456"/>
    </source>
</evidence>
<gene>
    <name evidence="1" type="ORF">E3U43_021935</name>
</gene>
<dbReference type="Proteomes" id="UP000793456">
    <property type="component" value="Chromosome IX"/>
</dbReference>
<proteinExistence type="predicted"/>
<dbReference type="EMBL" id="CM011682">
    <property type="protein sequence ID" value="TMS15473.1"/>
    <property type="molecule type" value="Genomic_DNA"/>
</dbReference>
<reference evidence="1" key="1">
    <citation type="submission" date="2018-11" db="EMBL/GenBank/DDBJ databases">
        <title>The sequence and de novo assembly of Larimichthys crocea genome using PacBio and Hi-C technologies.</title>
        <authorList>
            <person name="Xu P."/>
            <person name="Chen B."/>
            <person name="Zhou Z."/>
            <person name="Ke Q."/>
            <person name="Wu Y."/>
            <person name="Bai H."/>
            <person name="Pu F."/>
        </authorList>
    </citation>
    <scope>NUCLEOTIDE SEQUENCE</scope>
    <source>
        <tissue evidence="1">Muscle</tissue>
    </source>
</reference>
<organism evidence="1 2">
    <name type="scientific">Larimichthys crocea</name>
    <name type="common">Large yellow croaker</name>
    <name type="synonym">Pseudosciaena crocea</name>
    <dbReference type="NCBI Taxonomy" id="215358"/>
    <lineage>
        <taxon>Eukaryota</taxon>
        <taxon>Metazoa</taxon>
        <taxon>Chordata</taxon>
        <taxon>Craniata</taxon>
        <taxon>Vertebrata</taxon>
        <taxon>Euteleostomi</taxon>
        <taxon>Actinopterygii</taxon>
        <taxon>Neopterygii</taxon>
        <taxon>Teleostei</taxon>
        <taxon>Neoteleostei</taxon>
        <taxon>Acanthomorphata</taxon>
        <taxon>Eupercaria</taxon>
        <taxon>Sciaenidae</taxon>
        <taxon>Larimichthys</taxon>
    </lineage>
</organism>
<comment type="caution">
    <text evidence="1">The sequence shown here is derived from an EMBL/GenBank/DDBJ whole genome shotgun (WGS) entry which is preliminary data.</text>
</comment>
<sequence>MQEVECEVEPVFMDEEMLHEAAMVQIPTYPHIENLEEIKHSDILRLQLEFKNIPKIQFLWEFTSLTRLDLNNNLIEKIEGLDRLVNLTWLTLSFNKIEKMEGLESLRKLEVLNLTHNRIAVIENLDTLERLTHLYIGSNRIEQLDNVLYLRKFETLFALALSGNPVSEEDEYKYFIAAYFPKLMYLDYKLLDAKTKNEAAVKYHYVLEKMKGEELQIQQAKEKEQRQKDEVKLHKDAFVEFLTGSYMFKSMFKDDPEADIFPSVPGMADLLRTYPFRSLLQFLNPTFTFEQQIAELCKQLFQIGLDEHKRREEEVSSFFSGHAKSVRYYQQKTSQILASFEEQHNERISELQQLSDPEVLRVEINHCNDEINQLSSSLLELEFHLYSGLEDIIQKLDANVSEMIVNFVESAEDIYPLSLYISVTAFDPIMLVHYSCRDLEDNYYENVKKIAVTTLENVAKKDVEVELPDDVKLLFKSKETVMDALATGHDNHLQTIIDQETQLIMRANVWKVALIKRRSSCPVRAECCSSATGSACPSSASLVPPAPINTHQPGVATSLLYSGSQFRGYQKSKGNSYDVEVVLQHVTVEDSYLCGYLKIKGLTEEYPTLTTFFAGEIISQKRPFLTRKWDADEDVDRKHWGKFKPFYKYAKSFNSDDFDYEALDNSDYVFMRWKEQFLVPDHTIKDISGASFAGFYYICFQKSTATIEGYYYHRSSECHKPRTRLIWTIQHTFTIMEEQRYPISVRVIGVLHKEKNKMYMTSVLWSDQNDIVVYRTFQDFKKMHKQLKKAFPPANKLKKSDRVIPKFRDRKMKRGQKKTPTKSLLRLKFLQKYCNELLSCSPRVSQSADLIKFFHPKDQDLQPEFARNGIMIMPSEDQITANSGQVNGGNVTQPFVTETYRCVAPYETKDTNNKPFKVAVDEKVDVLIKDKAGWWLVENESKKMAWFPAPYLEKIEDDFDDEDDVDGIPEGGMMYTAVKTYKATKNDEISVNIGTVVEVLQKSDNGWWIIRHNSKVGYIPTMYLQPYNYPHIRMTTTHYPDSRPTSPNLEKQSHQFSHSQGNLLLLPSARSPFT</sequence>